<dbReference type="Proteomes" id="UP000242205">
    <property type="component" value="Chromosome"/>
</dbReference>
<dbReference type="InterPro" id="IPR036249">
    <property type="entry name" value="Thioredoxin-like_sf"/>
</dbReference>
<dbReference type="PANTHER" id="PTHR13887">
    <property type="entry name" value="GLUTATHIONE S-TRANSFERASE KAPPA"/>
    <property type="match status" value="1"/>
</dbReference>
<sequence length="231" mass="26215">MPRITLDVWSDYVCPFCYLEFPVFDALRAEFGDDLEIRWRAFELRPEPVPTLEPRGEYLRHAWKHHVYPMAKERGMELYLPSVQPRSRLAFETQRFAQEHGLGTKMHQALFQAFFEHDRDIGSIDELTDIGRALGLNAVRLKFALRNGDYTYGVQADRLEAERLGIGGVPTMLLRMTDGDAQPRLLSGAQPLAALREHVAAMLAAAPRHSTEAAVHPLCRILPEMPVAQPV</sequence>
<name>A0A2I6S9M9_9RHOO</name>
<keyword evidence="3" id="KW-1185">Reference proteome</keyword>
<dbReference type="EMBL" id="CP025682">
    <property type="protein sequence ID" value="AUN95962.1"/>
    <property type="molecule type" value="Genomic_DNA"/>
</dbReference>
<dbReference type="CDD" id="cd03024">
    <property type="entry name" value="DsbA_FrnE"/>
    <property type="match status" value="1"/>
</dbReference>
<dbReference type="KEGG" id="atw:C0099_14065"/>
<dbReference type="OrthoDB" id="9799122at2"/>
<dbReference type="Gene3D" id="3.40.30.10">
    <property type="entry name" value="Glutaredoxin"/>
    <property type="match status" value="1"/>
</dbReference>
<dbReference type="RefSeq" id="WP_102248007.1">
    <property type="nucleotide sequence ID" value="NZ_CP025682.1"/>
</dbReference>
<dbReference type="InterPro" id="IPR001853">
    <property type="entry name" value="DSBA-like_thioredoxin_dom"/>
</dbReference>
<dbReference type="Pfam" id="PF01323">
    <property type="entry name" value="DSBA"/>
    <property type="match status" value="1"/>
</dbReference>
<dbReference type="GO" id="GO:0016491">
    <property type="term" value="F:oxidoreductase activity"/>
    <property type="evidence" value="ECO:0007669"/>
    <property type="project" value="InterPro"/>
</dbReference>
<proteinExistence type="predicted"/>
<evidence type="ECO:0000313" key="2">
    <source>
        <dbReference type="EMBL" id="AUN95962.1"/>
    </source>
</evidence>
<dbReference type="AlphaFoldDB" id="A0A2I6S9M9"/>
<protein>
    <submittedName>
        <fullName evidence="2">Disulfide bond formation protein DsbA</fullName>
    </submittedName>
</protein>
<evidence type="ECO:0000313" key="3">
    <source>
        <dbReference type="Proteomes" id="UP000242205"/>
    </source>
</evidence>
<feature type="domain" description="DSBA-like thioredoxin" evidence="1">
    <location>
        <begin position="5"/>
        <end position="199"/>
    </location>
</feature>
<gene>
    <name evidence="2" type="ORF">C0099_14065</name>
</gene>
<accession>A0A2I6S9M9</accession>
<dbReference type="PANTHER" id="PTHR13887:SF41">
    <property type="entry name" value="THIOREDOXIN SUPERFAMILY PROTEIN"/>
    <property type="match status" value="1"/>
</dbReference>
<evidence type="ECO:0000259" key="1">
    <source>
        <dbReference type="Pfam" id="PF01323"/>
    </source>
</evidence>
<dbReference type="SUPFAM" id="SSF52833">
    <property type="entry name" value="Thioredoxin-like"/>
    <property type="match status" value="1"/>
</dbReference>
<reference evidence="2 3" key="1">
    <citation type="submission" date="2018-01" db="EMBL/GenBank/DDBJ databases">
        <authorList>
            <person name="Fu G.-Y."/>
        </authorList>
    </citation>
    <scope>NUCLEOTIDE SEQUENCE [LARGE SCALE GENOMIC DNA]</scope>
    <source>
        <strain evidence="2 3">SY39</strain>
    </source>
</reference>
<organism evidence="2 3">
    <name type="scientific">Pseudazoarcus pumilus</name>
    <dbReference type="NCBI Taxonomy" id="2067960"/>
    <lineage>
        <taxon>Bacteria</taxon>
        <taxon>Pseudomonadati</taxon>
        <taxon>Pseudomonadota</taxon>
        <taxon>Betaproteobacteria</taxon>
        <taxon>Rhodocyclales</taxon>
        <taxon>Zoogloeaceae</taxon>
        <taxon>Pseudazoarcus</taxon>
    </lineage>
</organism>